<comment type="subunit">
    <text evidence="4">The methyltransferase is composed of M and S polypeptides.</text>
</comment>
<keyword evidence="7" id="KW-1185">Reference proteome</keyword>
<evidence type="ECO:0000313" key="6">
    <source>
        <dbReference type="EMBL" id="BBX04635.1"/>
    </source>
</evidence>
<evidence type="ECO:0000256" key="1">
    <source>
        <dbReference type="ARBA" id="ARBA00010923"/>
    </source>
</evidence>
<comment type="similarity">
    <text evidence="1">Belongs to the type-I restriction system S methylase family.</text>
</comment>
<dbReference type="REBASE" id="372686">
    <property type="entry name" value="S.Mmo6375ORF55720P"/>
</dbReference>
<keyword evidence="3" id="KW-0238">DNA-binding</keyword>
<reference evidence="6 7" key="1">
    <citation type="journal article" date="2019" name="Emerg. Microbes Infect.">
        <title>Comprehensive subspecies identification of 175 nontuberculous mycobacteria species based on 7547 genomic profiles.</title>
        <authorList>
            <person name="Matsumoto Y."/>
            <person name="Kinjo T."/>
            <person name="Motooka D."/>
            <person name="Nabeya D."/>
            <person name="Jung N."/>
            <person name="Uechi K."/>
            <person name="Horii T."/>
            <person name="Iida T."/>
            <person name="Fujita J."/>
            <person name="Nakamura S."/>
        </authorList>
    </citation>
    <scope>NUCLEOTIDE SEQUENCE [LARGE SCALE GENOMIC DNA]</scope>
    <source>
        <strain evidence="6 7">JCM 6375</strain>
    </source>
</reference>
<protein>
    <recommendedName>
        <fullName evidence="5">Type I restriction modification DNA specificity domain-containing protein</fullName>
    </recommendedName>
</protein>
<dbReference type="InterPro" id="IPR051212">
    <property type="entry name" value="Type-I_RE_S_subunit"/>
</dbReference>
<dbReference type="InterPro" id="IPR044946">
    <property type="entry name" value="Restrct_endonuc_typeI_TRD_sf"/>
</dbReference>
<dbReference type="Gene3D" id="1.10.287.1120">
    <property type="entry name" value="Bipartite methylase S protein"/>
    <property type="match status" value="1"/>
</dbReference>
<dbReference type="GO" id="GO:0003677">
    <property type="term" value="F:DNA binding"/>
    <property type="evidence" value="ECO:0007669"/>
    <property type="project" value="UniProtKB-KW"/>
</dbReference>
<dbReference type="InterPro" id="IPR000055">
    <property type="entry name" value="Restrct_endonuc_typeI_TRD"/>
</dbReference>
<name>A0AAD1M9L8_9MYCO</name>
<evidence type="ECO:0000256" key="3">
    <source>
        <dbReference type="ARBA" id="ARBA00023125"/>
    </source>
</evidence>
<dbReference type="PANTHER" id="PTHR43140">
    <property type="entry name" value="TYPE-1 RESTRICTION ENZYME ECOKI SPECIFICITY PROTEIN"/>
    <property type="match status" value="1"/>
</dbReference>
<feature type="domain" description="Type I restriction modification DNA specificity" evidence="5">
    <location>
        <begin position="229"/>
        <end position="398"/>
    </location>
</feature>
<evidence type="ECO:0000256" key="2">
    <source>
        <dbReference type="ARBA" id="ARBA00022747"/>
    </source>
</evidence>
<evidence type="ECO:0000259" key="5">
    <source>
        <dbReference type="Pfam" id="PF01420"/>
    </source>
</evidence>
<organism evidence="6 7">
    <name type="scientific">Mycolicibacterium moriokaense</name>
    <dbReference type="NCBI Taxonomy" id="39691"/>
    <lineage>
        <taxon>Bacteria</taxon>
        <taxon>Bacillati</taxon>
        <taxon>Actinomycetota</taxon>
        <taxon>Actinomycetes</taxon>
        <taxon>Mycobacteriales</taxon>
        <taxon>Mycobacteriaceae</taxon>
        <taxon>Mycolicibacterium</taxon>
    </lineage>
</organism>
<keyword evidence="2" id="KW-0680">Restriction system</keyword>
<evidence type="ECO:0000256" key="4">
    <source>
        <dbReference type="ARBA" id="ARBA00038652"/>
    </source>
</evidence>
<dbReference type="AlphaFoldDB" id="A0AAD1M9L8"/>
<gene>
    <name evidence="6" type="ORF">MMOR_55710</name>
</gene>
<dbReference type="KEGG" id="mmor:MMOR_55710"/>
<dbReference type="SUPFAM" id="SSF116734">
    <property type="entry name" value="DNA methylase specificity domain"/>
    <property type="match status" value="2"/>
</dbReference>
<proteinExistence type="inferred from homology"/>
<accession>A0AAD1M9L8</accession>
<dbReference type="EMBL" id="AP022560">
    <property type="protein sequence ID" value="BBX04635.1"/>
    <property type="molecule type" value="Genomic_DNA"/>
</dbReference>
<dbReference type="Pfam" id="PF01420">
    <property type="entry name" value="Methylase_S"/>
    <property type="match status" value="2"/>
</dbReference>
<feature type="domain" description="Type I restriction modification DNA specificity" evidence="5">
    <location>
        <begin position="43"/>
        <end position="184"/>
    </location>
</feature>
<dbReference type="Proteomes" id="UP000466681">
    <property type="component" value="Chromosome"/>
</dbReference>
<dbReference type="Gene3D" id="3.90.220.20">
    <property type="entry name" value="DNA methylase specificity domains"/>
    <property type="match status" value="2"/>
</dbReference>
<dbReference type="GO" id="GO:0009307">
    <property type="term" value="P:DNA restriction-modification system"/>
    <property type="evidence" value="ECO:0007669"/>
    <property type="project" value="UniProtKB-KW"/>
</dbReference>
<sequence length="434" mass="47892">MRASLNPFSSAVGSAYAPIGGSFTVTLGKMLDAGREADPSARELPYIRAGNIQDTGLDLSSVNTMPFTECEAATLNLRRGDVLVVEGGAVGTCVVLDSDLPGWSFQKTVNRVRPVGDSSSQYLAYVLRAYRDAGIIDIVCNKSTIPHLTAEKLRALRIPSWAPGVQRAIADYLDRVTGRIDMLIAEQQKLIKLLGERRQALIEKRVACGLDDRTSFKTSTLAWTEKVPTHWRVANIRRFAQMKTGHTPSRSVPEYWENCTIPWFTLADVWQLRDSRRMYLGETSSLISEDGLANSAAELLPAGTVVLSRTASVGFAGIMPTAMATSQDFWNWMCGPELEPAYLVYVFRAMRNEFQALMIGSTHKTIYQPVAAAMRIPVPPLDEQRGIVAHLDEQTARIDTLIAESERFIELARERRAALITAAVTGQIDVREVA</sequence>
<dbReference type="CDD" id="cd17248">
    <property type="entry name" value="RMtype1_S_AmiI-TRD2-CR2_like"/>
    <property type="match status" value="1"/>
</dbReference>
<dbReference type="PANTHER" id="PTHR43140:SF1">
    <property type="entry name" value="TYPE I RESTRICTION ENZYME ECOKI SPECIFICITY SUBUNIT"/>
    <property type="match status" value="1"/>
</dbReference>
<evidence type="ECO:0000313" key="7">
    <source>
        <dbReference type="Proteomes" id="UP000466681"/>
    </source>
</evidence>